<evidence type="ECO:0000256" key="1">
    <source>
        <dbReference type="SAM" id="Phobius"/>
    </source>
</evidence>
<keyword evidence="1" id="KW-0812">Transmembrane</keyword>
<name>A0A8D9FEP2_9HEMI</name>
<feature type="transmembrane region" description="Helical" evidence="1">
    <location>
        <begin position="67"/>
        <end position="84"/>
    </location>
</feature>
<proteinExistence type="predicted"/>
<dbReference type="EMBL" id="HBUF01654990">
    <property type="protein sequence ID" value="CAG6787601.1"/>
    <property type="molecule type" value="Transcribed_RNA"/>
</dbReference>
<protein>
    <submittedName>
        <fullName evidence="2">Uncharacterized protein</fullName>
    </submittedName>
</protein>
<keyword evidence="1" id="KW-1133">Transmembrane helix</keyword>
<dbReference type="AlphaFoldDB" id="A0A8D9FEP2"/>
<evidence type="ECO:0000313" key="2">
    <source>
        <dbReference type="EMBL" id="CAG6787601.1"/>
    </source>
</evidence>
<sequence length="106" mass="12473">MSCKCFLLMFRVSNTYFINKIWNCTFTGERAFFIVPDSQFFPFPKFFNEHRVSHIEIDVVFRKGSELLAVLFLILYRLIFWLLLSHSYDKSCHTSLTGLLSQADSS</sequence>
<accession>A0A8D9FEP2</accession>
<keyword evidence="1" id="KW-0472">Membrane</keyword>
<reference evidence="2" key="1">
    <citation type="submission" date="2021-05" db="EMBL/GenBank/DDBJ databases">
        <authorList>
            <person name="Alioto T."/>
            <person name="Alioto T."/>
            <person name="Gomez Garrido J."/>
        </authorList>
    </citation>
    <scope>NUCLEOTIDE SEQUENCE</scope>
</reference>
<organism evidence="2">
    <name type="scientific">Cacopsylla melanoneura</name>
    <dbReference type="NCBI Taxonomy" id="428564"/>
    <lineage>
        <taxon>Eukaryota</taxon>
        <taxon>Metazoa</taxon>
        <taxon>Ecdysozoa</taxon>
        <taxon>Arthropoda</taxon>
        <taxon>Hexapoda</taxon>
        <taxon>Insecta</taxon>
        <taxon>Pterygota</taxon>
        <taxon>Neoptera</taxon>
        <taxon>Paraneoptera</taxon>
        <taxon>Hemiptera</taxon>
        <taxon>Sternorrhyncha</taxon>
        <taxon>Psylloidea</taxon>
        <taxon>Psyllidae</taxon>
        <taxon>Psyllinae</taxon>
        <taxon>Cacopsylla</taxon>
    </lineage>
</organism>